<dbReference type="HAMAP" id="MF_00795">
    <property type="entry name" value="CutC"/>
    <property type="match status" value="1"/>
</dbReference>
<dbReference type="RefSeq" id="WP_110996853.1">
    <property type="nucleotide sequence ID" value="NZ_QKTW01000001.1"/>
</dbReference>
<protein>
    <recommendedName>
        <fullName evidence="2">PF03932 family protein CutC</fullName>
    </recommendedName>
</protein>
<comment type="subcellular location">
    <subcellularLocation>
        <location evidence="2">Cytoplasm</location>
    </subcellularLocation>
</comment>
<dbReference type="SUPFAM" id="SSF110395">
    <property type="entry name" value="CutC-like"/>
    <property type="match status" value="1"/>
</dbReference>
<dbReference type="GO" id="GO:0005507">
    <property type="term" value="F:copper ion binding"/>
    <property type="evidence" value="ECO:0007669"/>
    <property type="project" value="TreeGrafter"/>
</dbReference>
<evidence type="ECO:0000256" key="2">
    <source>
        <dbReference type="HAMAP-Rule" id="MF_00795"/>
    </source>
</evidence>
<dbReference type="Proteomes" id="UP000248745">
    <property type="component" value="Unassembled WGS sequence"/>
</dbReference>
<comment type="caution">
    <text evidence="2">Once thought to be involved in copper homeostasis, experiments in E.coli have shown this is not the case.</text>
</comment>
<organism evidence="3 4">
    <name type="scientific">Taibaiella soli</name>
    <dbReference type="NCBI Taxonomy" id="1649169"/>
    <lineage>
        <taxon>Bacteria</taxon>
        <taxon>Pseudomonadati</taxon>
        <taxon>Bacteroidota</taxon>
        <taxon>Chitinophagia</taxon>
        <taxon>Chitinophagales</taxon>
        <taxon>Chitinophagaceae</taxon>
        <taxon>Taibaiella</taxon>
    </lineage>
</organism>
<evidence type="ECO:0000313" key="4">
    <source>
        <dbReference type="Proteomes" id="UP000248745"/>
    </source>
</evidence>
<evidence type="ECO:0000313" key="3">
    <source>
        <dbReference type="EMBL" id="PZF75005.1"/>
    </source>
</evidence>
<gene>
    <name evidence="2" type="primary">cutC</name>
    <name evidence="3" type="ORF">DN068_00170</name>
</gene>
<dbReference type="OrthoDB" id="9815677at2"/>
<dbReference type="PANTHER" id="PTHR12598">
    <property type="entry name" value="COPPER HOMEOSTASIS PROTEIN CUTC"/>
    <property type="match status" value="1"/>
</dbReference>
<dbReference type="PANTHER" id="PTHR12598:SF0">
    <property type="entry name" value="COPPER HOMEOSTASIS PROTEIN CUTC HOMOLOG"/>
    <property type="match status" value="1"/>
</dbReference>
<comment type="similarity">
    <text evidence="1 2">Belongs to the CutC family.</text>
</comment>
<dbReference type="AlphaFoldDB" id="A0A2W2AHN2"/>
<sequence>MSAILEVCAFNIQSCVIAAASGASRIELCDSPADGGTTPSYGLIKQAKAILNIPVFPIIRPRGGSFLYDENDIAIMKADIEMCKELGCEGISIGAAMQDGRIDTELMAQFVACAAGMEVTCHRVFDLVPDPFEALEQLIACGVKRVLTSGQKRTALEGAATLAQLVQWANGRIIILAGGGVRAANIAELMVTSGVNEFHTAAKMTQPDIVPNEHPGVLDIGSEFLSDAEELQKMVSLLG</sequence>
<evidence type="ECO:0000256" key="1">
    <source>
        <dbReference type="ARBA" id="ARBA00007768"/>
    </source>
</evidence>
<dbReference type="EMBL" id="QKTW01000001">
    <property type="protein sequence ID" value="PZF75005.1"/>
    <property type="molecule type" value="Genomic_DNA"/>
</dbReference>
<dbReference type="InterPro" id="IPR036822">
    <property type="entry name" value="CutC-like_dom_sf"/>
</dbReference>
<comment type="caution">
    <text evidence="3">The sequence shown here is derived from an EMBL/GenBank/DDBJ whole genome shotgun (WGS) entry which is preliminary data.</text>
</comment>
<reference evidence="3 4" key="1">
    <citation type="submission" date="2018-06" db="EMBL/GenBank/DDBJ databases">
        <title>Mucibacter soli gen. nov., sp. nov., a new member of the family Chitinophagaceae producing mucin.</title>
        <authorList>
            <person name="Kim M.-K."/>
            <person name="Park S."/>
            <person name="Kim T.-S."/>
            <person name="Joung Y."/>
            <person name="Han J.-H."/>
            <person name="Kim S.B."/>
        </authorList>
    </citation>
    <scope>NUCLEOTIDE SEQUENCE [LARGE SCALE GENOMIC DNA]</scope>
    <source>
        <strain evidence="3 4">R1-15</strain>
    </source>
</reference>
<dbReference type="Gene3D" id="3.20.20.380">
    <property type="entry name" value="Copper homeostasis (CutC) domain"/>
    <property type="match status" value="1"/>
</dbReference>
<proteinExistence type="inferred from homology"/>
<keyword evidence="4" id="KW-1185">Reference proteome</keyword>
<dbReference type="Pfam" id="PF03932">
    <property type="entry name" value="CutC"/>
    <property type="match status" value="1"/>
</dbReference>
<name>A0A2W2AHN2_9BACT</name>
<dbReference type="InterPro" id="IPR005627">
    <property type="entry name" value="CutC-like"/>
</dbReference>
<dbReference type="FunFam" id="3.20.20.380:FF:000001">
    <property type="entry name" value="Copper homeostasis protein CutC"/>
    <property type="match status" value="1"/>
</dbReference>
<keyword evidence="2" id="KW-0963">Cytoplasm</keyword>
<accession>A0A2W2AHN2</accession>
<dbReference type="GO" id="GO:0005737">
    <property type="term" value="C:cytoplasm"/>
    <property type="evidence" value="ECO:0007669"/>
    <property type="project" value="UniProtKB-SubCell"/>
</dbReference>